<dbReference type="InterPro" id="IPR011010">
    <property type="entry name" value="DNA_brk_join_enz"/>
</dbReference>
<dbReference type="AlphaFoldDB" id="C3MID8"/>
<feature type="region of interest" description="Disordered" evidence="2">
    <location>
        <begin position="147"/>
        <end position="168"/>
    </location>
</feature>
<dbReference type="Proteomes" id="UP000001054">
    <property type="component" value="Chromosome"/>
</dbReference>
<name>C3MID8_SINFN</name>
<dbReference type="HOGENOM" id="CLU_563678_0_0_5"/>
<dbReference type="Gene3D" id="1.10.443.10">
    <property type="entry name" value="Intergrase catalytic core"/>
    <property type="match status" value="1"/>
</dbReference>
<feature type="compositionally biased region" description="Basic and acidic residues" evidence="2">
    <location>
        <begin position="157"/>
        <end position="168"/>
    </location>
</feature>
<evidence type="ECO:0000256" key="2">
    <source>
        <dbReference type="SAM" id="MobiDB-lite"/>
    </source>
</evidence>
<feature type="compositionally biased region" description="Basic and acidic residues" evidence="2">
    <location>
        <begin position="452"/>
        <end position="468"/>
    </location>
</feature>
<proteinExistence type="predicted"/>
<protein>
    <submittedName>
        <fullName evidence="3">Phage integrase</fullName>
    </submittedName>
</protein>
<dbReference type="PATRIC" id="fig|394.7.peg.3506"/>
<reference evidence="3 4" key="1">
    <citation type="journal article" date="2009" name="Appl. Environ. Microbiol.">
        <title>Rhizobium sp. strain NGR234 possesses a remarkable number of secretion systems.</title>
        <authorList>
            <person name="Schmeisser C."/>
            <person name="Liesegang H."/>
            <person name="Krysciak D."/>
            <person name="Bakkou N."/>
            <person name="Le Quere A."/>
            <person name="Wollherr A."/>
            <person name="Heinemeyer I."/>
            <person name="Morgenstern B."/>
            <person name="Pommerening-Roeser A."/>
            <person name="Flores M."/>
            <person name="Palacios R."/>
            <person name="Brenner S."/>
            <person name="Gottschalk G."/>
            <person name="Schmitz R.A."/>
            <person name="Broughton W.J."/>
            <person name="Perret X."/>
            <person name="Strittmatter A.W."/>
            <person name="Streit W.R."/>
        </authorList>
    </citation>
    <scope>NUCLEOTIDE SEQUENCE [LARGE SCALE GENOMIC DNA]</scope>
    <source>
        <strain evidence="4">NBRC 101917 / NGR234</strain>
    </source>
</reference>
<dbReference type="GO" id="GO:0006310">
    <property type="term" value="P:DNA recombination"/>
    <property type="evidence" value="ECO:0007669"/>
    <property type="project" value="UniProtKB-KW"/>
</dbReference>
<dbReference type="InterPro" id="IPR013762">
    <property type="entry name" value="Integrase-like_cat_sf"/>
</dbReference>
<dbReference type="STRING" id="394.NGR_c06930"/>
<dbReference type="GO" id="GO:0015074">
    <property type="term" value="P:DNA integration"/>
    <property type="evidence" value="ECO:0007669"/>
    <property type="project" value="InterPro"/>
</dbReference>
<evidence type="ECO:0000256" key="1">
    <source>
        <dbReference type="ARBA" id="ARBA00023172"/>
    </source>
</evidence>
<evidence type="ECO:0000313" key="3">
    <source>
        <dbReference type="EMBL" id="ACP24486.1"/>
    </source>
</evidence>
<dbReference type="EMBL" id="CP001389">
    <property type="protein sequence ID" value="ACP24486.1"/>
    <property type="molecule type" value="Genomic_DNA"/>
</dbReference>
<sequence>MGRPSKGARWWFDKGQKKYFIRDGETKFSLGFGKEADDHETRVERELAKYIAEKHAGDRLKIRNQDVGDVLVADIISKYIDVRITKWQLDYDGPPARQHEVEARLSVLLDFFGGMSVEEINDDSVSEFIDYLDELAFQRAAAKAQAKHDKLKRRRDYKPENDPGMEPVERKFNPQAAVRYLDDLRAAVGVAHRKKLIRHLVTVPSPKNYKPRSAVFTRKQVADLIRAAWRKKGMAFVDGKPVKEVHIWRHMARFLLIAIYTGSRKGKVWRVSFADEKDRPWVKLRKVRTQDGGTRWRGTFFRLGDDEQAHATKAAPEIEVPARLVAHFVRWRDLGMDYPCEDIQGHAGDPSKAMRKLFKEVLGDDSDAVIHTLRHTAATWLVYRAELPLAAIAGYLGMSIETLVRRYAKVRKTDQIAIGQAFTQSRAGAEFEDDIVGHGSGLGRFAPQKALTETDRNKPEQNGEESKGNRNSSMKSMDAKRQAA</sequence>
<organism evidence="3 4">
    <name type="scientific">Sinorhizobium fredii (strain NBRC 101917 / NGR234)</name>
    <dbReference type="NCBI Taxonomy" id="394"/>
    <lineage>
        <taxon>Bacteria</taxon>
        <taxon>Pseudomonadati</taxon>
        <taxon>Pseudomonadota</taxon>
        <taxon>Alphaproteobacteria</taxon>
        <taxon>Hyphomicrobiales</taxon>
        <taxon>Rhizobiaceae</taxon>
        <taxon>Sinorhizobium/Ensifer group</taxon>
        <taxon>Sinorhizobium</taxon>
    </lineage>
</organism>
<dbReference type="SUPFAM" id="SSF56349">
    <property type="entry name" value="DNA breaking-rejoining enzymes"/>
    <property type="match status" value="1"/>
</dbReference>
<gene>
    <name evidence="3" type="ordered locus">NGR_c06930</name>
</gene>
<dbReference type="OrthoDB" id="9808346at2"/>
<evidence type="ECO:0000313" key="4">
    <source>
        <dbReference type="Proteomes" id="UP000001054"/>
    </source>
</evidence>
<feature type="region of interest" description="Disordered" evidence="2">
    <location>
        <begin position="442"/>
        <end position="484"/>
    </location>
</feature>
<keyword evidence="4" id="KW-1185">Reference proteome</keyword>
<keyword evidence="1" id="KW-0233">DNA recombination</keyword>
<dbReference type="KEGG" id="rhi:NGR_c06930"/>
<dbReference type="GO" id="GO:0003677">
    <property type="term" value="F:DNA binding"/>
    <property type="evidence" value="ECO:0007669"/>
    <property type="project" value="InterPro"/>
</dbReference>
<accession>C3MID8</accession>
<dbReference type="eggNOG" id="COG0582">
    <property type="taxonomic scope" value="Bacteria"/>
</dbReference>